<sequence>MKLKNTIIAGFVGAVGLLSLTAGNSFAYPYCSNGTLVEVGAGASGGTASLADTQYRYVRVRCNVAYSDGTAADASTASRYALLYTGLIPGVVNGAPASVVGGVNYDTDGKYATALTAAAMTGEKVTYVLSKIDPGAALLLSLGLAPTTP</sequence>
<organism evidence="2 3">
    <name type="scientific">Candidatus Electronema aureum</name>
    <dbReference type="NCBI Taxonomy" id="2005002"/>
    <lineage>
        <taxon>Bacteria</taxon>
        <taxon>Pseudomonadati</taxon>
        <taxon>Thermodesulfobacteriota</taxon>
        <taxon>Desulfobulbia</taxon>
        <taxon>Desulfobulbales</taxon>
        <taxon>Desulfobulbaceae</taxon>
        <taxon>Candidatus Electronema</taxon>
    </lineage>
</organism>
<dbReference type="AlphaFoldDB" id="A0A521G031"/>
<accession>A0A521G031</accession>
<feature type="chain" id="PRO_5022069063" evidence="1">
    <location>
        <begin position="28"/>
        <end position="149"/>
    </location>
</feature>
<protein>
    <submittedName>
        <fullName evidence="2">Uncharacterized protein</fullName>
    </submittedName>
</protein>
<evidence type="ECO:0000313" key="3">
    <source>
        <dbReference type="Proteomes" id="UP000316238"/>
    </source>
</evidence>
<keyword evidence="3" id="KW-1185">Reference proteome</keyword>
<name>A0A521G031_9BACT</name>
<dbReference type="Proteomes" id="UP000316238">
    <property type="component" value="Unassembled WGS sequence"/>
</dbReference>
<proteinExistence type="predicted"/>
<keyword evidence="1" id="KW-0732">Signal</keyword>
<evidence type="ECO:0000256" key="1">
    <source>
        <dbReference type="SAM" id="SignalP"/>
    </source>
</evidence>
<dbReference type="EMBL" id="NQJD01000028">
    <property type="protein sequence ID" value="TAA74378.1"/>
    <property type="molecule type" value="Genomic_DNA"/>
</dbReference>
<reference evidence="2" key="1">
    <citation type="submission" date="2017-07" db="EMBL/GenBank/DDBJ databases">
        <title>The cable genome - Insights into the physiology and evolution of filamentous bacteria capable of sulfide oxidation via long distance electron transfer.</title>
        <authorList>
            <person name="Thorup C."/>
            <person name="Bjerg J.T."/>
            <person name="Schreiber L."/>
            <person name="Nielsen L.P."/>
            <person name="Kjeldsen K.U."/>
            <person name="Boesen T."/>
            <person name="Boggild A."/>
            <person name="Meysman F."/>
            <person name="Geelhoed J."/>
            <person name="Schramm A."/>
        </authorList>
    </citation>
    <scope>NUCLEOTIDE SEQUENCE [LARGE SCALE GENOMIC DNA]</scope>
    <source>
        <strain evidence="2">GS</strain>
    </source>
</reference>
<feature type="signal peptide" evidence="1">
    <location>
        <begin position="1"/>
        <end position="27"/>
    </location>
</feature>
<evidence type="ECO:0000313" key="2">
    <source>
        <dbReference type="EMBL" id="TAA74378.1"/>
    </source>
</evidence>
<comment type="caution">
    <text evidence="2">The sequence shown here is derived from an EMBL/GenBank/DDBJ whole genome shotgun (WGS) entry which is preliminary data.</text>
</comment>
<gene>
    <name evidence="2" type="ORF">CDV28_12812</name>
</gene>